<comment type="caution">
    <text evidence="2">The sequence shown here is derived from an EMBL/GenBank/DDBJ whole genome shotgun (WGS) entry which is preliminary data.</text>
</comment>
<dbReference type="SUPFAM" id="SSF103247">
    <property type="entry name" value="TT1751-like"/>
    <property type="match status" value="1"/>
</dbReference>
<organism evidence="2 3">
    <name type="scientific">Anaeromonas frigoriresistens</name>
    <dbReference type="NCBI Taxonomy" id="2683708"/>
    <lineage>
        <taxon>Bacteria</taxon>
        <taxon>Bacillati</taxon>
        <taxon>Bacillota</taxon>
        <taxon>Tissierellia</taxon>
        <taxon>Tissierellales</taxon>
        <taxon>Thermohalobacteraceae</taxon>
        <taxon>Anaeromonas</taxon>
    </lineage>
</organism>
<dbReference type="EMBL" id="WSFT01000029">
    <property type="protein sequence ID" value="MBS4538243.1"/>
    <property type="molecule type" value="Genomic_DNA"/>
</dbReference>
<dbReference type="CDD" id="cd14797">
    <property type="entry name" value="DUF302"/>
    <property type="match status" value="1"/>
</dbReference>
<name>A0A942UTE7_9FIRM</name>
<dbReference type="Pfam" id="PF03625">
    <property type="entry name" value="DUF302"/>
    <property type="match status" value="1"/>
</dbReference>
<dbReference type="RefSeq" id="WP_203366169.1">
    <property type="nucleotide sequence ID" value="NZ_WSFT01000029.1"/>
</dbReference>
<dbReference type="Proteomes" id="UP000724672">
    <property type="component" value="Unassembled WGS sequence"/>
</dbReference>
<proteinExistence type="predicted"/>
<evidence type="ECO:0000259" key="1">
    <source>
        <dbReference type="Pfam" id="PF03625"/>
    </source>
</evidence>
<dbReference type="InterPro" id="IPR005180">
    <property type="entry name" value="DUF302"/>
</dbReference>
<sequence length="129" mass="14936">MKMIYEVETKKLFSEAVESLKESLSNNNFGVLWELNFKDKLEEKGLEFDNNFKIFEVCNPKQAKEVLERHLEVGYFLPCKIVIYEKDDSVKIGMLKPSELIDIMDDQELSKIGAEVEKELKTAIDRAAN</sequence>
<reference evidence="2" key="1">
    <citation type="submission" date="2019-12" db="EMBL/GenBank/DDBJ databases">
        <title>Clostridiaceae gen. nov. sp. nov., isolated from sediment in Xinjiang, China.</title>
        <authorList>
            <person name="Zhang R."/>
        </authorList>
    </citation>
    <scope>NUCLEOTIDE SEQUENCE</scope>
    <source>
        <strain evidence="2">D2Q-11</strain>
    </source>
</reference>
<dbReference type="PANTHER" id="PTHR38342:SF1">
    <property type="entry name" value="SLR5037 PROTEIN"/>
    <property type="match status" value="1"/>
</dbReference>
<evidence type="ECO:0000313" key="2">
    <source>
        <dbReference type="EMBL" id="MBS4538243.1"/>
    </source>
</evidence>
<protein>
    <submittedName>
        <fullName evidence="2">DUF302 domain-containing protein</fullName>
    </submittedName>
</protein>
<keyword evidence="3" id="KW-1185">Reference proteome</keyword>
<feature type="domain" description="DUF302" evidence="1">
    <location>
        <begin position="36"/>
        <end position="97"/>
    </location>
</feature>
<dbReference type="AlphaFoldDB" id="A0A942UTE7"/>
<dbReference type="InterPro" id="IPR035923">
    <property type="entry name" value="TT1751-like_sf"/>
</dbReference>
<accession>A0A942UTE7</accession>
<dbReference type="Gene3D" id="3.30.310.70">
    <property type="entry name" value="TT1751-like domain"/>
    <property type="match status" value="1"/>
</dbReference>
<dbReference type="PIRSF" id="PIRSF021774">
    <property type="entry name" value="UCP021774"/>
    <property type="match status" value="1"/>
</dbReference>
<gene>
    <name evidence="2" type="ORF">GOQ27_07195</name>
</gene>
<dbReference type="PANTHER" id="PTHR38342">
    <property type="entry name" value="SLR5037 PROTEIN"/>
    <property type="match status" value="1"/>
</dbReference>
<dbReference type="InterPro" id="IPR016796">
    <property type="entry name" value="UCP021774"/>
</dbReference>
<evidence type="ECO:0000313" key="3">
    <source>
        <dbReference type="Proteomes" id="UP000724672"/>
    </source>
</evidence>